<protein>
    <submittedName>
        <fullName evidence="2">Uncharacterized protein</fullName>
    </submittedName>
</protein>
<dbReference type="EMBL" id="GG678406">
    <property type="protein sequence ID" value="EER09327.1"/>
    <property type="molecule type" value="Genomic_DNA"/>
</dbReference>
<evidence type="ECO:0000256" key="1">
    <source>
        <dbReference type="SAM" id="Phobius"/>
    </source>
</evidence>
<dbReference type="RefSeq" id="XP_002777511.1">
    <property type="nucleotide sequence ID" value="XM_002777465.1"/>
</dbReference>
<keyword evidence="3" id="KW-1185">Reference proteome</keyword>
<proteinExistence type="predicted"/>
<accession>C5L1R0</accession>
<dbReference type="Proteomes" id="UP000007800">
    <property type="component" value="Unassembled WGS sequence"/>
</dbReference>
<evidence type="ECO:0000313" key="3">
    <source>
        <dbReference type="Proteomes" id="UP000007800"/>
    </source>
</evidence>
<keyword evidence="1" id="KW-0472">Membrane</keyword>
<dbReference type="AlphaFoldDB" id="C5L1R0"/>
<sequence length="87" mass="10365">MISLLYKNRYSWYGEAIVEGFIPHLNDIVKSQNTSVIRESDDTPPITKRITPKCIRFLLGIIKERLYIIITTFWIYKDTPFWMLDSH</sequence>
<reference evidence="2 3" key="1">
    <citation type="submission" date="2008-07" db="EMBL/GenBank/DDBJ databases">
        <authorList>
            <person name="El-Sayed N."/>
            <person name="Caler E."/>
            <person name="Inman J."/>
            <person name="Amedeo P."/>
            <person name="Hass B."/>
            <person name="Wortman J."/>
        </authorList>
    </citation>
    <scope>NUCLEOTIDE SEQUENCE [LARGE SCALE GENOMIC DNA]</scope>
    <source>
        <strain evidence="3">ATCC 50983 / TXsc</strain>
    </source>
</reference>
<evidence type="ECO:0000313" key="2">
    <source>
        <dbReference type="EMBL" id="EER09327.1"/>
    </source>
</evidence>
<dbReference type="InParanoid" id="C5L1R0"/>
<keyword evidence="1" id="KW-0812">Transmembrane</keyword>
<keyword evidence="1" id="KW-1133">Transmembrane helix</keyword>
<organism evidence="3">
    <name type="scientific">Perkinsus marinus (strain ATCC 50983 / TXsc)</name>
    <dbReference type="NCBI Taxonomy" id="423536"/>
    <lineage>
        <taxon>Eukaryota</taxon>
        <taxon>Sar</taxon>
        <taxon>Alveolata</taxon>
        <taxon>Perkinsozoa</taxon>
        <taxon>Perkinsea</taxon>
        <taxon>Perkinsida</taxon>
        <taxon>Perkinsidae</taxon>
        <taxon>Perkinsus</taxon>
    </lineage>
</organism>
<dbReference type="GeneID" id="9065758"/>
<name>C5L1R0_PERM5</name>
<feature type="transmembrane region" description="Helical" evidence="1">
    <location>
        <begin position="57"/>
        <end position="76"/>
    </location>
</feature>
<gene>
    <name evidence="2" type="ORF">Pmar_PMAR003175</name>
</gene>